<dbReference type="OrthoDB" id="9785836at2"/>
<keyword evidence="4 7" id="KW-0812">Transmembrane</keyword>
<evidence type="ECO:0000256" key="2">
    <source>
        <dbReference type="ARBA" id="ARBA00022448"/>
    </source>
</evidence>
<dbReference type="GO" id="GO:0005886">
    <property type="term" value="C:plasma membrane"/>
    <property type="evidence" value="ECO:0007669"/>
    <property type="project" value="UniProtKB-SubCell"/>
</dbReference>
<dbReference type="Proteomes" id="UP000308230">
    <property type="component" value="Unassembled WGS sequence"/>
</dbReference>
<evidence type="ECO:0000256" key="1">
    <source>
        <dbReference type="ARBA" id="ARBA00004651"/>
    </source>
</evidence>
<evidence type="ECO:0000256" key="7">
    <source>
        <dbReference type="RuleBase" id="RU363032"/>
    </source>
</evidence>
<evidence type="ECO:0000256" key="6">
    <source>
        <dbReference type="ARBA" id="ARBA00023136"/>
    </source>
</evidence>
<dbReference type="CDD" id="cd06261">
    <property type="entry name" value="TM_PBP2"/>
    <property type="match status" value="1"/>
</dbReference>
<dbReference type="SUPFAM" id="SSF161098">
    <property type="entry name" value="MetI-like"/>
    <property type="match status" value="1"/>
</dbReference>
<feature type="transmembrane region" description="Helical" evidence="7">
    <location>
        <begin position="172"/>
        <end position="191"/>
    </location>
</feature>
<gene>
    <name evidence="9" type="ORF">FCL54_04395</name>
</gene>
<comment type="similarity">
    <text evidence="7">Belongs to the binding-protein-dependent transport system permease family.</text>
</comment>
<keyword evidence="3" id="KW-1003">Cell membrane</keyword>
<dbReference type="EMBL" id="SWLG01000003">
    <property type="protein sequence ID" value="TLS38388.1"/>
    <property type="molecule type" value="Genomic_DNA"/>
</dbReference>
<protein>
    <submittedName>
        <fullName evidence="9">Sugar ABC transporter permease</fullName>
    </submittedName>
</protein>
<evidence type="ECO:0000256" key="4">
    <source>
        <dbReference type="ARBA" id="ARBA00022692"/>
    </source>
</evidence>
<comment type="subcellular location">
    <subcellularLocation>
        <location evidence="1 7">Cell membrane</location>
        <topology evidence="1 7">Multi-pass membrane protein</topology>
    </subcellularLocation>
</comment>
<dbReference type="PROSITE" id="PS50928">
    <property type="entry name" value="ABC_TM1"/>
    <property type="match status" value="1"/>
</dbReference>
<dbReference type="InterPro" id="IPR000515">
    <property type="entry name" value="MetI-like"/>
</dbReference>
<feature type="domain" description="ABC transmembrane type-1" evidence="8">
    <location>
        <begin position="71"/>
        <end position="286"/>
    </location>
</feature>
<feature type="transmembrane region" description="Helical" evidence="7">
    <location>
        <begin position="75"/>
        <end position="96"/>
    </location>
</feature>
<evidence type="ECO:0000256" key="3">
    <source>
        <dbReference type="ARBA" id="ARBA00022475"/>
    </source>
</evidence>
<feature type="transmembrane region" description="Helical" evidence="7">
    <location>
        <begin position="117"/>
        <end position="142"/>
    </location>
</feature>
<organism evidence="9 10">
    <name type="scientific">Exobacillus caeni</name>
    <dbReference type="NCBI Taxonomy" id="2574798"/>
    <lineage>
        <taxon>Bacteria</taxon>
        <taxon>Bacillati</taxon>
        <taxon>Bacillota</taxon>
        <taxon>Bacilli</taxon>
        <taxon>Bacillales</taxon>
        <taxon>Guptibacillaceae</taxon>
        <taxon>Exobacillus</taxon>
    </lineage>
</organism>
<dbReference type="InterPro" id="IPR050809">
    <property type="entry name" value="UgpAE/MalFG_permease"/>
</dbReference>
<keyword evidence="10" id="KW-1185">Reference proteome</keyword>
<dbReference type="InterPro" id="IPR035906">
    <property type="entry name" value="MetI-like_sf"/>
</dbReference>
<reference evidence="9 10" key="1">
    <citation type="submission" date="2019-04" db="EMBL/GenBank/DDBJ databases">
        <title>Bacillus caeni sp. nov., a bacterium isolated from mangrove sediment.</title>
        <authorList>
            <person name="Huang H."/>
            <person name="Mo K."/>
            <person name="Hu Y."/>
        </authorList>
    </citation>
    <scope>NUCLEOTIDE SEQUENCE [LARGE SCALE GENOMIC DNA]</scope>
    <source>
        <strain evidence="9 10">HB172195</strain>
    </source>
</reference>
<feature type="transmembrane region" description="Helical" evidence="7">
    <location>
        <begin position="12"/>
        <end position="38"/>
    </location>
</feature>
<dbReference type="RefSeq" id="WP_138123622.1">
    <property type="nucleotide sequence ID" value="NZ_SWLG01000003.1"/>
</dbReference>
<comment type="caution">
    <text evidence="9">The sequence shown here is derived from an EMBL/GenBank/DDBJ whole genome shotgun (WGS) entry which is preliminary data.</text>
</comment>
<feature type="transmembrane region" description="Helical" evidence="7">
    <location>
        <begin position="212"/>
        <end position="233"/>
    </location>
</feature>
<keyword evidence="5 7" id="KW-1133">Transmembrane helix</keyword>
<dbReference type="PANTHER" id="PTHR43227">
    <property type="entry name" value="BLL4140 PROTEIN"/>
    <property type="match status" value="1"/>
</dbReference>
<dbReference type="AlphaFoldDB" id="A0A5R9F9S4"/>
<proteinExistence type="inferred from homology"/>
<evidence type="ECO:0000313" key="9">
    <source>
        <dbReference type="EMBL" id="TLS38388.1"/>
    </source>
</evidence>
<keyword evidence="6 7" id="KW-0472">Membrane</keyword>
<dbReference type="Gene3D" id="1.10.3720.10">
    <property type="entry name" value="MetI-like"/>
    <property type="match status" value="1"/>
</dbReference>
<dbReference type="GO" id="GO:0055085">
    <property type="term" value="P:transmembrane transport"/>
    <property type="evidence" value="ECO:0007669"/>
    <property type="project" value="InterPro"/>
</dbReference>
<keyword evidence="2 7" id="KW-0813">Transport</keyword>
<feature type="transmembrane region" description="Helical" evidence="7">
    <location>
        <begin position="267"/>
        <end position="290"/>
    </location>
</feature>
<evidence type="ECO:0000256" key="5">
    <source>
        <dbReference type="ARBA" id="ARBA00022989"/>
    </source>
</evidence>
<name>A0A5R9F9S4_9BACL</name>
<accession>A0A5R9F9S4</accession>
<dbReference type="Pfam" id="PF00528">
    <property type="entry name" value="BPD_transp_1"/>
    <property type="match status" value="1"/>
</dbReference>
<sequence length="299" mass="34106">MQLSYLKKNRYLYFMLIPVLLWYLIFMYVPMYGLILAFQDYNFSAGYFGSEFVGMENLKILLNDPSFRNAFVNTLVINFYRIVFGFPLPVIFALLLNEVYHMKIKKIIQTVTYLPHFISWIVLAGILNSLLAVDSGIVNLLLEKLGLSQINFFLENDVFRPMVIITEIWKEIGWNTIIYLAAIAGINPALYEAAIVDGANRFQRILHVTVPCIRNVIAIMLILQIGNILQMGFDQIYNLYNPAVFESSDIIDTYIVRNLTNSSNLSIPAAAGLIKSFICFGLLVIANYTAKRMGNQGIY</sequence>
<dbReference type="PANTHER" id="PTHR43227:SF11">
    <property type="entry name" value="BLL4140 PROTEIN"/>
    <property type="match status" value="1"/>
</dbReference>
<evidence type="ECO:0000259" key="8">
    <source>
        <dbReference type="PROSITE" id="PS50928"/>
    </source>
</evidence>
<evidence type="ECO:0000313" key="10">
    <source>
        <dbReference type="Proteomes" id="UP000308230"/>
    </source>
</evidence>